<organism evidence="3 4">
    <name type="scientific">Rhodococcus rhodochrous</name>
    <dbReference type="NCBI Taxonomy" id="1829"/>
    <lineage>
        <taxon>Bacteria</taxon>
        <taxon>Bacillati</taxon>
        <taxon>Actinomycetota</taxon>
        <taxon>Actinomycetes</taxon>
        <taxon>Mycobacteriales</taxon>
        <taxon>Nocardiaceae</taxon>
        <taxon>Rhodococcus</taxon>
    </lineage>
</organism>
<dbReference type="PANTHER" id="PTHR43000">
    <property type="entry name" value="DTDP-D-GLUCOSE 4,6-DEHYDRATASE-RELATED"/>
    <property type="match status" value="1"/>
</dbReference>
<evidence type="ECO:0000313" key="3">
    <source>
        <dbReference type="EMBL" id="MCD2114913.1"/>
    </source>
</evidence>
<evidence type="ECO:0000256" key="1">
    <source>
        <dbReference type="ARBA" id="ARBA00007637"/>
    </source>
</evidence>
<dbReference type="Gene3D" id="3.40.50.720">
    <property type="entry name" value="NAD(P)-binding Rossmann-like Domain"/>
    <property type="match status" value="1"/>
</dbReference>
<gene>
    <name evidence="3" type="ORF">LQ384_27885</name>
</gene>
<dbReference type="InterPro" id="IPR001509">
    <property type="entry name" value="Epimerase_deHydtase"/>
</dbReference>
<comment type="similarity">
    <text evidence="1">Belongs to the NAD(P)-dependent epimerase/dehydratase family.</text>
</comment>
<dbReference type="SUPFAM" id="SSF51735">
    <property type="entry name" value="NAD(P)-binding Rossmann-fold domains"/>
    <property type="match status" value="1"/>
</dbReference>
<proteinExistence type="inferred from homology"/>
<name>A0AAW4XPF5_RHORH</name>
<evidence type="ECO:0000313" key="4">
    <source>
        <dbReference type="Proteomes" id="UP001198630"/>
    </source>
</evidence>
<feature type="domain" description="NAD-dependent epimerase/dehydratase" evidence="2">
    <location>
        <begin position="3"/>
        <end position="245"/>
    </location>
</feature>
<dbReference type="Pfam" id="PF01370">
    <property type="entry name" value="Epimerase"/>
    <property type="match status" value="1"/>
</dbReference>
<reference evidence="3" key="1">
    <citation type="submission" date="2021-11" db="EMBL/GenBank/DDBJ databases">
        <title>Development of a sustainable strategy for remediation of hydrocarbon-contaminated territories based on the waste exchange concept.</title>
        <authorList>
            <person name="Elkin A."/>
        </authorList>
    </citation>
    <scope>NUCLEOTIDE SEQUENCE</scope>
    <source>
        <strain evidence="3">IEGM 757</strain>
    </source>
</reference>
<dbReference type="RefSeq" id="WP_145709160.1">
    <property type="nucleotide sequence ID" value="NZ_JAJNCO010000034.1"/>
</dbReference>
<dbReference type="EMBL" id="JAJNCO010000034">
    <property type="protein sequence ID" value="MCD2114913.1"/>
    <property type="molecule type" value="Genomic_DNA"/>
</dbReference>
<comment type="caution">
    <text evidence="3">The sequence shown here is derived from an EMBL/GenBank/DDBJ whole genome shotgun (WGS) entry which is preliminary data.</text>
</comment>
<evidence type="ECO:0000259" key="2">
    <source>
        <dbReference type="Pfam" id="PF01370"/>
    </source>
</evidence>
<dbReference type="Proteomes" id="UP001198630">
    <property type="component" value="Unassembled WGS sequence"/>
</dbReference>
<dbReference type="AlphaFoldDB" id="A0AAW4XPF5"/>
<protein>
    <submittedName>
        <fullName evidence="3">NAD(P)-dependent oxidoreductase</fullName>
    </submittedName>
</protein>
<accession>A0AAW4XPF5</accession>
<sequence length="324" mass="35191">MRVMVTGGLGVNGAWVVREFLGRGHDVTVFENRNDTSLIEDVAAQIEVVVGDISDAKKLTDAVTGFRPDCIIHLAAFVNCEQDPQTAISVNIGGTANVCAAAVSAGVKRVVHSSSKAVYAPATGERGFPTYKAIAEEDHLGPIGMYGITKAAAEDVMDWYGQTSDVEFVNLRFGTVFGPGRLQRHDGPINTYSSMIELPAEGRQFTLEHGGKEGDDIVYVLDVADAIACVALAPEPLRHKAYNVAHGRVLTMNDYAATIRRVIPNAALEVGPGLNPMNYVDPYYMALDGTRMIEEFGWRPQFDADRAVRHYYQLVKSRLEGAEA</sequence>
<dbReference type="InterPro" id="IPR036291">
    <property type="entry name" value="NAD(P)-bd_dom_sf"/>
</dbReference>